<feature type="compositionally biased region" description="Low complexity" evidence="1">
    <location>
        <begin position="251"/>
        <end position="279"/>
    </location>
</feature>
<gene>
    <name evidence="2" type="ORF">A1Q2_08202</name>
</gene>
<dbReference type="AlphaFoldDB" id="K1V9Q1"/>
<proteinExistence type="predicted"/>
<accession>K1V9Q1</accession>
<evidence type="ECO:0000313" key="3">
    <source>
        <dbReference type="Proteomes" id="UP000006757"/>
    </source>
</evidence>
<comment type="caution">
    <text evidence="2">The sequence shown here is derived from an EMBL/GenBank/DDBJ whole genome shotgun (WGS) entry which is preliminary data.</text>
</comment>
<protein>
    <submittedName>
        <fullName evidence="2">Uncharacterized protein</fullName>
    </submittedName>
</protein>
<name>K1V9Q1_TRIAC</name>
<dbReference type="InParanoid" id="K1V9Q1"/>
<dbReference type="HOGENOM" id="CLU_947279_0_0_1"/>
<feature type="region of interest" description="Disordered" evidence="1">
    <location>
        <begin position="251"/>
        <end position="294"/>
    </location>
</feature>
<dbReference type="EMBL" id="AMBO01000410">
    <property type="protein sequence ID" value="EKC97465.1"/>
    <property type="molecule type" value="Genomic_DNA"/>
</dbReference>
<organism evidence="2 3">
    <name type="scientific">Trichosporon asahii var. asahii (strain CBS 8904)</name>
    <name type="common">Yeast</name>
    <dbReference type="NCBI Taxonomy" id="1220162"/>
    <lineage>
        <taxon>Eukaryota</taxon>
        <taxon>Fungi</taxon>
        <taxon>Dikarya</taxon>
        <taxon>Basidiomycota</taxon>
        <taxon>Agaricomycotina</taxon>
        <taxon>Tremellomycetes</taxon>
        <taxon>Trichosporonales</taxon>
        <taxon>Trichosporonaceae</taxon>
        <taxon>Trichosporon</taxon>
    </lineage>
</organism>
<evidence type="ECO:0000256" key="1">
    <source>
        <dbReference type="SAM" id="MobiDB-lite"/>
    </source>
</evidence>
<sequence length="294" mass="32238">MLHANHLERCAEMCAELEAEAPQPRSKLLYPRPGESTKDNKCPHCDKDLKGKIHDLHTCLRETLAAKHWAAYSVLVGTGILSRARHLSSGGSARLRRQEGLRPGHARIRLSLRSGSPLVLGRKRYADHARAHGLARTVLPFGGATIPRGKDPSFHVLCPFCFGDEGLTTVERWKWWPRKRHGAHVADEHVRSLDPGSKTKCPVAEYPATKLFSQVQLANHLVDDHDVHLLKNQSQSTKTIVAKHDLSNLLSRKSGSSASSTSKAPSSSRSRSTVSYASSGPQTTSASASTRLHP</sequence>
<evidence type="ECO:0000313" key="2">
    <source>
        <dbReference type="EMBL" id="EKC97465.1"/>
    </source>
</evidence>
<keyword evidence="3" id="KW-1185">Reference proteome</keyword>
<feature type="compositionally biased region" description="Polar residues" evidence="1">
    <location>
        <begin position="280"/>
        <end position="294"/>
    </location>
</feature>
<dbReference type="Proteomes" id="UP000006757">
    <property type="component" value="Unassembled WGS sequence"/>
</dbReference>
<reference evidence="2 3" key="1">
    <citation type="journal article" date="2012" name="Eukaryot. Cell">
        <title>Genome sequence of the Trichosporon asahii environmental strain CBS 8904.</title>
        <authorList>
            <person name="Yang R.Y."/>
            <person name="Li H.T."/>
            <person name="Zhu H."/>
            <person name="Zhou G.P."/>
            <person name="Wang M."/>
            <person name="Wang L."/>
        </authorList>
    </citation>
    <scope>NUCLEOTIDE SEQUENCE [LARGE SCALE GENOMIC DNA]</scope>
    <source>
        <strain evidence="2 3">CBS 8904</strain>
    </source>
</reference>